<evidence type="ECO:0000313" key="9">
    <source>
        <dbReference type="Proteomes" id="UP001172457"/>
    </source>
</evidence>
<evidence type="ECO:0000256" key="2">
    <source>
        <dbReference type="ARBA" id="ARBA00012483"/>
    </source>
</evidence>
<evidence type="ECO:0000256" key="1">
    <source>
        <dbReference type="ARBA" id="ARBA00000900"/>
    </source>
</evidence>
<dbReference type="AlphaFoldDB" id="A0AA38TQB0"/>
<keyword evidence="9" id="KW-1185">Reference proteome</keyword>
<dbReference type="EMBL" id="JARYMX010000003">
    <property type="protein sequence ID" value="KAJ9555657.1"/>
    <property type="molecule type" value="Genomic_DNA"/>
</dbReference>
<dbReference type="GO" id="GO:0061630">
    <property type="term" value="F:ubiquitin protein ligase activity"/>
    <property type="evidence" value="ECO:0007669"/>
    <property type="project" value="UniProtKB-EC"/>
</dbReference>
<evidence type="ECO:0000259" key="7">
    <source>
        <dbReference type="PROSITE" id="PS50089"/>
    </source>
</evidence>
<evidence type="ECO:0000313" key="8">
    <source>
        <dbReference type="EMBL" id="KAJ9555657.1"/>
    </source>
</evidence>
<reference evidence="8" key="1">
    <citation type="submission" date="2023-03" db="EMBL/GenBank/DDBJ databases">
        <title>Chromosome-scale reference genome and RAD-based genetic map of yellow starthistle (Centaurea solstitialis) reveal putative structural variation and QTLs associated with invader traits.</title>
        <authorList>
            <person name="Reatini B."/>
            <person name="Cang F.A."/>
            <person name="Jiang Q."/>
            <person name="Mckibben M.T.W."/>
            <person name="Barker M.S."/>
            <person name="Rieseberg L.H."/>
            <person name="Dlugosch K.M."/>
        </authorList>
    </citation>
    <scope>NUCLEOTIDE SEQUENCE</scope>
    <source>
        <strain evidence="8">CAN-66</strain>
        <tissue evidence="8">Leaf</tissue>
    </source>
</reference>
<dbReference type="Proteomes" id="UP001172457">
    <property type="component" value="Chromosome 3"/>
</dbReference>
<evidence type="ECO:0000256" key="4">
    <source>
        <dbReference type="ARBA" id="ARBA00022771"/>
    </source>
</evidence>
<comment type="caution">
    <text evidence="8">The sequence shown here is derived from an EMBL/GenBank/DDBJ whole genome shotgun (WGS) entry which is preliminary data.</text>
</comment>
<keyword evidence="4 6" id="KW-0863">Zinc-finger</keyword>
<sequence>MTTSDSGSGSDFSYRYPTQFLTHTVTKSFLRSHPTNCVICMDAFELKTNVTELIECGHCFHDKCIFGWLSKSNTCPVCRCRIRLVTPGSTNKPTMDRLTCQQTSLIEPELEIDLSKW</sequence>
<dbReference type="InterPro" id="IPR013083">
    <property type="entry name" value="Znf_RING/FYVE/PHD"/>
</dbReference>
<evidence type="ECO:0000256" key="3">
    <source>
        <dbReference type="ARBA" id="ARBA00022723"/>
    </source>
</evidence>
<organism evidence="8 9">
    <name type="scientific">Centaurea solstitialis</name>
    <name type="common">yellow star-thistle</name>
    <dbReference type="NCBI Taxonomy" id="347529"/>
    <lineage>
        <taxon>Eukaryota</taxon>
        <taxon>Viridiplantae</taxon>
        <taxon>Streptophyta</taxon>
        <taxon>Embryophyta</taxon>
        <taxon>Tracheophyta</taxon>
        <taxon>Spermatophyta</taxon>
        <taxon>Magnoliopsida</taxon>
        <taxon>eudicotyledons</taxon>
        <taxon>Gunneridae</taxon>
        <taxon>Pentapetalae</taxon>
        <taxon>asterids</taxon>
        <taxon>campanulids</taxon>
        <taxon>Asterales</taxon>
        <taxon>Asteraceae</taxon>
        <taxon>Carduoideae</taxon>
        <taxon>Cardueae</taxon>
        <taxon>Centaureinae</taxon>
        <taxon>Centaurea</taxon>
    </lineage>
</organism>
<keyword evidence="5" id="KW-0862">Zinc</keyword>
<feature type="domain" description="RING-type" evidence="7">
    <location>
        <begin position="37"/>
        <end position="79"/>
    </location>
</feature>
<gene>
    <name evidence="8" type="ORF">OSB04_010271</name>
</gene>
<dbReference type="Pfam" id="PF13639">
    <property type="entry name" value="zf-RING_2"/>
    <property type="match status" value="1"/>
</dbReference>
<accession>A0AA38TQB0</accession>
<comment type="catalytic activity">
    <reaction evidence="1">
        <text>S-ubiquitinyl-[E2 ubiquitin-conjugating enzyme]-L-cysteine + [acceptor protein]-L-lysine = [E2 ubiquitin-conjugating enzyme]-L-cysteine + N(6)-ubiquitinyl-[acceptor protein]-L-lysine.</text>
        <dbReference type="EC" id="2.3.2.27"/>
    </reaction>
</comment>
<dbReference type="SMART" id="SM00184">
    <property type="entry name" value="RING"/>
    <property type="match status" value="1"/>
</dbReference>
<dbReference type="PANTHER" id="PTHR15710">
    <property type="entry name" value="E3 UBIQUITIN-PROTEIN LIGASE PRAJA"/>
    <property type="match status" value="1"/>
</dbReference>
<protein>
    <recommendedName>
        <fullName evidence="2">RING-type E3 ubiquitin transferase</fullName>
        <ecNumber evidence="2">2.3.2.27</ecNumber>
    </recommendedName>
</protein>
<dbReference type="SUPFAM" id="SSF57850">
    <property type="entry name" value="RING/U-box"/>
    <property type="match status" value="1"/>
</dbReference>
<name>A0AA38TQB0_9ASTR</name>
<evidence type="ECO:0000256" key="6">
    <source>
        <dbReference type="PROSITE-ProRule" id="PRU00175"/>
    </source>
</evidence>
<dbReference type="EC" id="2.3.2.27" evidence="2"/>
<evidence type="ECO:0000256" key="5">
    <source>
        <dbReference type="ARBA" id="ARBA00022833"/>
    </source>
</evidence>
<dbReference type="Gene3D" id="3.30.40.10">
    <property type="entry name" value="Zinc/RING finger domain, C3HC4 (zinc finger)"/>
    <property type="match status" value="1"/>
</dbReference>
<dbReference type="GO" id="GO:0008270">
    <property type="term" value="F:zinc ion binding"/>
    <property type="evidence" value="ECO:0007669"/>
    <property type="project" value="UniProtKB-KW"/>
</dbReference>
<dbReference type="InterPro" id="IPR001841">
    <property type="entry name" value="Znf_RING"/>
</dbReference>
<proteinExistence type="predicted"/>
<keyword evidence="3" id="KW-0479">Metal-binding</keyword>
<dbReference type="PROSITE" id="PS50089">
    <property type="entry name" value="ZF_RING_2"/>
    <property type="match status" value="1"/>
</dbReference>